<protein>
    <recommendedName>
        <fullName evidence="3">TIGR04255 family protein</fullName>
    </recommendedName>
</protein>
<proteinExistence type="predicted"/>
<evidence type="ECO:0000313" key="2">
    <source>
        <dbReference type="Proteomes" id="UP000320421"/>
    </source>
</evidence>
<dbReference type="NCBIfam" id="TIGR04255">
    <property type="entry name" value="sporadTIGR04255"/>
    <property type="match status" value="1"/>
</dbReference>
<name>A0A517PYV4_9PLAN</name>
<accession>A0A517PYV4</accession>
<organism evidence="1 2">
    <name type="scientific">Gimesia chilikensis</name>
    <dbReference type="NCBI Taxonomy" id="2605989"/>
    <lineage>
        <taxon>Bacteria</taxon>
        <taxon>Pseudomonadati</taxon>
        <taxon>Planctomycetota</taxon>
        <taxon>Planctomycetia</taxon>
        <taxon>Planctomycetales</taxon>
        <taxon>Planctomycetaceae</taxon>
        <taxon>Gimesia</taxon>
    </lineage>
</organism>
<gene>
    <name evidence="1" type="ORF">HG66A1_63990</name>
</gene>
<dbReference type="Proteomes" id="UP000320421">
    <property type="component" value="Chromosome"/>
</dbReference>
<dbReference type="EMBL" id="CP036266">
    <property type="protein sequence ID" value="QDT24565.1"/>
    <property type="molecule type" value="Genomic_DNA"/>
</dbReference>
<dbReference type="InterPro" id="IPR026349">
    <property type="entry name" value="CHP04255"/>
</dbReference>
<reference evidence="1 2" key="1">
    <citation type="submission" date="2019-02" db="EMBL/GenBank/DDBJ databases">
        <title>Deep-cultivation of Planctomycetes and their phenomic and genomic characterization uncovers novel biology.</title>
        <authorList>
            <person name="Wiegand S."/>
            <person name="Jogler M."/>
            <person name="Boedeker C."/>
            <person name="Pinto D."/>
            <person name="Vollmers J."/>
            <person name="Rivas-Marin E."/>
            <person name="Kohn T."/>
            <person name="Peeters S.H."/>
            <person name="Heuer A."/>
            <person name="Rast P."/>
            <person name="Oberbeckmann S."/>
            <person name="Bunk B."/>
            <person name="Jeske O."/>
            <person name="Meyerdierks A."/>
            <person name="Storesund J.E."/>
            <person name="Kallscheuer N."/>
            <person name="Luecker S."/>
            <person name="Lage O.M."/>
            <person name="Pohl T."/>
            <person name="Merkel B.J."/>
            <person name="Hornburger P."/>
            <person name="Mueller R.-W."/>
            <person name="Bruemmer F."/>
            <person name="Labrenz M."/>
            <person name="Spormann A.M."/>
            <person name="Op den Camp H."/>
            <person name="Overmann J."/>
            <person name="Amann R."/>
            <person name="Jetten M.S.M."/>
            <person name="Mascher T."/>
            <person name="Medema M.H."/>
            <person name="Devos D.P."/>
            <person name="Kaster A.-K."/>
            <person name="Ovreas L."/>
            <person name="Rohde M."/>
            <person name="Galperin M.Y."/>
            <person name="Jogler C."/>
        </authorList>
    </citation>
    <scope>NUCLEOTIDE SEQUENCE [LARGE SCALE GENOMIC DNA]</scope>
    <source>
        <strain evidence="1 2">HG66A1</strain>
    </source>
</reference>
<sequence length="243" mass="28393">MKEPPHFSNAPITEAIISINVEPADNISLKKLEKVNLGASYPNKQERIESKVTLEHTADRQNTSTTSDTRGYFFLSEDKKNVYQSCKGLYAFSRLKPYDSWQPFQSEAQRIWNIYRETVEPENISRLAVRFINKVEVPLPCPDISRYFNFYPESPDSIEQMVKIFIKCVSRLNDIDAFASLTLARIESESVNSAAFILDIEVYRDDKIPQSEEEIWALFNKFRDKKNQIFLESFKEDYLQEFK</sequence>
<dbReference type="OrthoDB" id="5513733at2"/>
<dbReference type="AlphaFoldDB" id="A0A517PYV4"/>
<evidence type="ECO:0000313" key="1">
    <source>
        <dbReference type="EMBL" id="QDT24565.1"/>
    </source>
</evidence>
<keyword evidence="2" id="KW-1185">Reference proteome</keyword>
<evidence type="ECO:0008006" key="3">
    <source>
        <dbReference type="Google" id="ProtNLM"/>
    </source>
</evidence>
<dbReference type="RefSeq" id="WP_145193350.1">
    <property type="nucleotide sequence ID" value="NZ_CP036266.1"/>
</dbReference>